<dbReference type="Proteomes" id="UP001530377">
    <property type="component" value="Unassembled WGS sequence"/>
</dbReference>
<sequence>MNFSSSKQNIKPPQRGIFPLDHDAECKPQMQKYISCLKDQKDKHYLCRELSKEYLQCRMDRQLMASEDLAKLGFSEDAKVESAVEYDKSKEKEGYIAGKHIDGRVKWWFQKW</sequence>
<protein>
    <recommendedName>
        <fullName evidence="5">CHCH domain-containing protein</fullName>
    </recommendedName>
</protein>
<dbReference type="PANTHER" id="PTHR21107:SF2">
    <property type="entry name" value="CYTOCHROME C OXIDASE ASSEMBLY PROTEIN COX19"/>
    <property type="match status" value="1"/>
</dbReference>
<dbReference type="PROSITE" id="PS51808">
    <property type="entry name" value="CHCH"/>
    <property type="match status" value="1"/>
</dbReference>
<feature type="domain" description="CHCH" evidence="5">
    <location>
        <begin position="26"/>
        <end position="59"/>
    </location>
</feature>
<comment type="caution">
    <text evidence="6">The sequence shown here is derived from an EMBL/GenBank/DDBJ whole genome shotgun (WGS) entry which is preliminary data.</text>
</comment>
<evidence type="ECO:0000256" key="1">
    <source>
        <dbReference type="ARBA" id="ARBA00004496"/>
    </source>
</evidence>
<dbReference type="EMBL" id="JALLPB020000138">
    <property type="protein sequence ID" value="KAL3816640.1"/>
    <property type="molecule type" value="Genomic_DNA"/>
</dbReference>
<keyword evidence="2" id="KW-0963">Cytoplasm</keyword>
<comment type="similarity">
    <text evidence="4">Belongs to the COX19 family.</text>
</comment>
<dbReference type="InterPro" id="IPR010625">
    <property type="entry name" value="CHCH"/>
</dbReference>
<keyword evidence="3" id="KW-1015">Disulfide bond</keyword>
<organism evidence="6 7">
    <name type="scientific">Cyclostephanos tholiformis</name>
    <dbReference type="NCBI Taxonomy" id="382380"/>
    <lineage>
        <taxon>Eukaryota</taxon>
        <taxon>Sar</taxon>
        <taxon>Stramenopiles</taxon>
        <taxon>Ochrophyta</taxon>
        <taxon>Bacillariophyta</taxon>
        <taxon>Coscinodiscophyceae</taxon>
        <taxon>Thalassiosirophycidae</taxon>
        <taxon>Stephanodiscales</taxon>
        <taxon>Stephanodiscaceae</taxon>
        <taxon>Cyclostephanos</taxon>
    </lineage>
</organism>
<gene>
    <name evidence="6" type="ORF">ACHAXA_000818</name>
</gene>
<evidence type="ECO:0000313" key="6">
    <source>
        <dbReference type="EMBL" id="KAL3816640.1"/>
    </source>
</evidence>
<dbReference type="AlphaFoldDB" id="A0ABD3RWS6"/>
<evidence type="ECO:0000256" key="3">
    <source>
        <dbReference type="ARBA" id="ARBA00023157"/>
    </source>
</evidence>
<evidence type="ECO:0000256" key="2">
    <source>
        <dbReference type="ARBA" id="ARBA00022490"/>
    </source>
</evidence>
<proteinExistence type="inferred from homology"/>
<reference evidence="6 7" key="1">
    <citation type="submission" date="2024-10" db="EMBL/GenBank/DDBJ databases">
        <title>Updated reference genomes for cyclostephanoid diatoms.</title>
        <authorList>
            <person name="Roberts W.R."/>
            <person name="Alverson A.J."/>
        </authorList>
    </citation>
    <scope>NUCLEOTIDE SEQUENCE [LARGE SCALE GENOMIC DNA]</scope>
    <source>
        <strain evidence="6 7">AJA228-03</strain>
    </source>
</reference>
<accession>A0ABD3RWS6</accession>
<evidence type="ECO:0000259" key="5">
    <source>
        <dbReference type="Pfam" id="PF06747"/>
    </source>
</evidence>
<evidence type="ECO:0000256" key="4">
    <source>
        <dbReference type="ARBA" id="ARBA00038223"/>
    </source>
</evidence>
<dbReference type="InterPro" id="IPR051383">
    <property type="entry name" value="COX19"/>
</dbReference>
<dbReference type="GO" id="GO:0005737">
    <property type="term" value="C:cytoplasm"/>
    <property type="evidence" value="ECO:0007669"/>
    <property type="project" value="UniProtKB-SubCell"/>
</dbReference>
<comment type="subcellular location">
    <subcellularLocation>
        <location evidence="1">Cytoplasm</location>
    </subcellularLocation>
</comment>
<evidence type="ECO:0000313" key="7">
    <source>
        <dbReference type="Proteomes" id="UP001530377"/>
    </source>
</evidence>
<name>A0ABD3RWS6_9STRA</name>
<dbReference type="Pfam" id="PF06747">
    <property type="entry name" value="CHCH"/>
    <property type="match status" value="1"/>
</dbReference>
<keyword evidence="7" id="KW-1185">Reference proteome</keyword>
<dbReference type="PANTHER" id="PTHR21107">
    <property type="entry name" value="CYTOCHROME C OXIDASE ASSEMBLY PROTEIN COX19"/>
    <property type="match status" value="1"/>
</dbReference>